<dbReference type="AlphaFoldDB" id="A0A6M1TXG0"/>
<sequence>METAMNALDLIAAAQARRAAAGLVSVDGIACPNAAWLAYYNARAALPRDAEGRIRTTTELRALKAAAVASTTA</sequence>
<proteinExistence type="predicted"/>
<dbReference type="EMBL" id="JAALFE010000010">
    <property type="protein sequence ID" value="NGQ91466.1"/>
    <property type="molecule type" value="Genomic_DNA"/>
</dbReference>
<dbReference type="RefSeq" id="WP_165050044.1">
    <property type="nucleotide sequence ID" value="NZ_JAALFE010000010.1"/>
</dbReference>
<name>A0A6M1TXG0_9RHOB</name>
<dbReference type="Proteomes" id="UP000474758">
    <property type="component" value="Unassembled WGS sequence"/>
</dbReference>
<gene>
    <name evidence="1" type="ORF">G5V65_11215</name>
</gene>
<reference evidence="1 2" key="1">
    <citation type="submission" date="2020-02" db="EMBL/GenBank/DDBJ databases">
        <title>Rhodobacter translucens sp. nov., a novel bacterium isolated from activated sludge.</title>
        <authorList>
            <person name="Liu J."/>
        </authorList>
    </citation>
    <scope>NUCLEOTIDE SEQUENCE [LARGE SCALE GENOMIC DNA]</scope>
    <source>
        <strain evidence="1 2">HX-7-19</strain>
    </source>
</reference>
<evidence type="ECO:0000313" key="2">
    <source>
        <dbReference type="Proteomes" id="UP000474758"/>
    </source>
</evidence>
<evidence type="ECO:0000313" key="1">
    <source>
        <dbReference type="EMBL" id="NGQ91466.1"/>
    </source>
</evidence>
<accession>A0A6M1TXG0</accession>
<protein>
    <submittedName>
        <fullName evidence="1">Uncharacterized protein</fullName>
    </submittedName>
</protein>
<comment type="caution">
    <text evidence="1">The sequence shown here is derived from an EMBL/GenBank/DDBJ whole genome shotgun (WGS) entry which is preliminary data.</text>
</comment>
<organism evidence="1 2">
    <name type="scientific">Paragemmobacter kunshanensis</name>
    <dbReference type="NCBI Taxonomy" id="2583234"/>
    <lineage>
        <taxon>Bacteria</taxon>
        <taxon>Pseudomonadati</taxon>
        <taxon>Pseudomonadota</taxon>
        <taxon>Alphaproteobacteria</taxon>
        <taxon>Rhodobacterales</taxon>
        <taxon>Paracoccaceae</taxon>
        <taxon>Paragemmobacter</taxon>
    </lineage>
</organism>
<keyword evidence="2" id="KW-1185">Reference proteome</keyword>